<dbReference type="EMBL" id="VSWD01000004">
    <property type="protein sequence ID" value="KAK3105019.1"/>
    <property type="molecule type" value="Genomic_DNA"/>
</dbReference>
<comment type="caution">
    <text evidence="6">The sequence shown here is derived from an EMBL/GenBank/DDBJ whole genome shotgun (WGS) entry which is preliminary data.</text>
</comment>
<evidence type="ECO:0000256" key="2">
    <source>
        <dbReference type="ARBA" id="ARBA00073306"/>
    </source>
</evidence>
<evidence type="ECO:0000256" key="3">
    <source>
        <dbReference type="RuleBase" id="RU003719"/>
    </source>
</evidence>
<dbReference type="GO" id="GO:0008465">
    <property type="term" value="F:hydroxypyruvate reductase (NADH) activity"/>
    <property type="evidence" value="ECO:0007669"/>
    <property type="project" value="TreeGrafter"/>
</dbReference>
<dbReference type="AlphaFoldDB" id="A0AA88YPT2"/>
<dbReference type="InterPro" id="IPR006139">
    <property type="entry name" value="D-isomer_2_OHA_DH_cat_dom"/>
</dbReference>
<evidence type="ECO:0000259" key="4">
    <source>
        <dbReference type="Pfam" id="PF00389"/>
    </source>
</evidence>
<accession>A0AA88YPT2</accession>
<reference evidence="6" key="1">
    <citation type="submission" date="2019-08" db="EMBL/GenBank/DDBJ databases">
        <title>The improved chromosome-level genome for the pearl oyster Pinctada fucata martensii using PacBio sequencing and Hi-C.</title>
        <authorList>
            <person name="Zheng Z."/>
        </authorList>
    </citation>
    <scope>NUCLEOTIDE SEQUENCE</scope>
    <source>
        <strain evidence="6">ZZ-2019</strain>
        <tissue evidence="6">Adductor muscle</tissue>
    </source>
</reference>
<organism evidence="6 7">
    <name type="scientific">Pinctada imbricata</name>
    <name type="common">Atlantic pearl-oyster</name>
    <name type="synonym">Pinctada martensii</name>
    <dbReference type="NCBI Taxonomy" id="66713"/>
    <lineage>
        <taxon>Eukaryota</taxon>
        <taxon>Metazoa</taxon>
        <taxon>Spiralia</taxon>
        <taxon>Lophotrochozoa</taxon>
        <taxon>Mollusca</taxon>
        <taxon>Bivalvia</taxon>
        <taxon>Autobranchia</taxon>
        <taxon>Pteriomorphia</taxon>
        <taxon>Pterioida</taxon>
        <taxon>Pterioidea</taxon>
        <taxon>Pteriidae</taxon>
        <taxon>Pinctada</taxon>
    </lineage>
</organism>
<evidence type="ECO:0000256" key="1">
    <source>
        <dbReference type="ARBA" id="ARBA00023002"/>
    </source>
</evidence>
<dbReference type="GO" id="GO:0030267">
    <property type="term" value="F:glyoxylate reductase (NADPH) activity"/>
    <property type="evidence" value="ECO:0007669"/>
    <property type="project" value="TreeGrafter"/>
</dbReference>
<keyword evidence="1 3" id="KW-0560">Oxidoreductase</keyword>
<dbReference type="CDD" id="cd05301">
    <property type="entry name" value="GDH"/>
    <property type="match status" value="1"/>
</dbReference>
<dbReference type="Pfam" id="PF00389">
    <property type="entry name" value="2-Hacid_dh"/>
    <property type="match status" value="1"/>
</dbReference>
<comment type="similarity">
    <text evidence="3">Belongs to the D-isomer specific 2-hydroxyacid dehydrogenase family.</text>
</comment>
<dbReference type="PANTHER" id="PTHR10996:SF277">
    <property type="entry name" value="GLYOXYLATE REDUCTASE_HYDROXYPYRUVATE REDUCTASE"/>
    <property type="match status" value="1"/>
</dbReference>
<evidence type="ECO:0000259" key="5">
    <source>
        <dbReference type="Pfam" id="PF02826"/>
    </source>
</evidence>
<gene>
    <name evidence="6" type="ORF">FSP39_015307</name>
</gene>
<dbReference type="SUPFAM" id="SSF52283">
    <property type="entry name" value="Formate/glycerate dehydrogenase catalytic domain-like"/>
    <property type="match status" value="1"/>
</dbReference>
<dbReference type="FunFam" id="3.40.50.720:FF:000026">
    <property type="entry name" value="Glyoxylate/hydroxypyruvate reductase B"/>
    <property type="match status" value="1"/>
</dbReference>
<feature type="domain" description="D-isomer specific 2-hydroxyacid dehydrogenase catalytic" evidence="4">
    <location>
        <begin position="7"/>
        <end position="312"/>
    </location>
</feature>
<dbReference type="GO" id="GO:0051287">
    <property type="term" value="F:NAD binding"/>
    <property type="evidence" value="ECO:0007669"/>
    <property type="project" value="InterPro"/>
</dbReference>
<dbReference type="GO" id="GO:0005829">
    <property type="term" value="C:cytosol"/>
    <property type="evidence" value="ECO:0007669"/>
    <property type="project" value="TreeGrafter"/>
</dbReference>
<evidence type="ECO:0000313" key="6">
    <source>
        <dbReference type="EMBL" id="KAK3105019.1"/>
    </source>
</evidence>
<keyword evidence="7" id="KW-1185">Reference proteome</keyword>
<dbReference type="Gene3D" id="3.40.50.720">
    <property type="entry name" value="NAD(P)-binding Rossmann-like Domain"/>
    <property type="match status" value="2"/>
</dbReference>
<dbReference type="PANTHER" id="PTHR10996">
    <property type="entry name" value="2-HYDROXYACID DEHYDROGENASE-RELATED"/>
    <property type="match status" value="1"/>
</dbReference>
<proteinExistence type="inferred from homology"/>
<dbReference type="SUPFAM" id="SSF51735">
    <property type="entry name" value="NAD(P)-binding Rossmann-fold domains"/>
    <property type="match status" value="1"/>
</dbReference>
<feature type="domain" description="D-isomer specific 2-hydroxyacid dehydrogenase NAD-binding" evidence="5">
    <location>
        <begin position="111"/>
        <end position="288"/>
    </location>
</feature>
<dbReference type="InterPro" id="IPR006140">
    <property type="entry name" value="D-isomer_DH_NAD-bd"/>
</dbReference>
<dbReference type="InterPro" id="IPR029753">
    <property type="entry name" value="D-isomer_DH_CS"/>
</dbReference>
<name>A0AA88YPT2_PINIB</name>
<sequence>MSGANIYVTRAIPEEAKSLLRGVAQISIWDNEDAVPREELLKGVVGVQGIFCTISDVIDKEVLDSAGSDLRIVATMSVGKDHIDLIECSRRGVYVANTSDIAADSAADLAVALVLMATRRVIEGVDAVRKGQWEGWKPTWLCGTSLMNKTLGILGFGRVGFGIARRLKPFGIHKVIYNDIQEVEYALDFAEFVSFDELLAHSDILCICCSLTSLTRNMFTKSEFKKMKNSAVLINTSRGPIVNHVDLTEALKEGDIASAGLDVTDPEPLPVDHPLTSLPNCVILPHMGTSTIEARKHMAMNTAKNIVAMVSTNQS</sequence>
<evidence type="ECO:0000313" key="7">
    <source>
        <dbReference type="Proteomes" id="UP001186944"/>
    </source>
</evidence>
<dbReference type="InterPro" id="IPR050223">
    <property type="entry name" value="D-isomer_2-hydroxyacid_DH"/>
</dbReference>
<dbReference type="Pfam" id="PF02826">
    <property type="entry name" value="2-Hacid_dh_C"/>
    <property type="match status" value="1"/>
</dbReference>
<dbReference type="PROSITE" id="PS00671">
    <property type="entry name" value="D_2_HYDROXYACID_DH_3"/>
    <property type="match status" value="1"/>
</dbReference>
<protein>
    <recommendedName>
        <fullName evidence="2">Glyoxylate reductase/hydroxypyruvate reductase</fullName>
    </recommendedName>
</protein>
<dbReference type="Proteomes" id="UP001186944">
    <property type="component" value="Unassembled WGS sequence"/>
</dbReference>
<dbReference type="InterPro" id="IPR036291">
    <property type="entry name" value="NAD(P)-bd_dom_sf"/>
</dbReference>